<protein>
    <submittedName>
        <fullName evidence="2">Uncharacterized protein</fullName>
    </submittedName>
</protein>
<reference evidence="2 3" key="1">
    <citation type="submission" date="2020-10" db="EMBL/GenBank/DDBJ databases">
        <title>Ramlibacter sp. HM2 16S ribosomal RNA gene Genome sequencing and assembly.</title>
        <authorList>
            <person name="Kang M."/>
        </authorList>
    </citation>
    <scope>NUCLEOTIDE SEQUENCE [LARGE SCALE GENOMIC DNA]</scope>
    <source>
        <strain evidence="2 3">HM2</strain>
    </source>
</reference>
<feature type="transmembrane region" description="Helical" evidence="1">
    <location>
        <begin position="9"/>
        <end position="27"/>
    </location>
</feature>
<dbReference type="EMBL" id="JADDIV010000004">
    <property type="protein sequence ID" value="MBE7368848.1"/>
    <property type="molecule type" value="Genomic_DNA"/>
</dbReference>
<accession>A0ABR9S5R1</accession>
<evidence type="ECO:0000256" key="1">
    <source>
        <dbReference type="SAM" id="Phobius"/>
    </source>
</evidence>
<evidence type="ECO:0000313" key="3">
    <source>
        <dbReference type="Proteomes" id="UP000806285"/>
    </source>
</evidence>
<gene>
    <name evidence="2" type="ORF">IM787_14900</name>
</gene>
<organism evidence="2 3">
    <name type="scientific">Ramlibacter pallidus</name>
    <dbReference type="NCBI Taxonomy" id="2780087"/>
    <lineage>
        <taxon>Bacteria</taxon>
        <taxon>Pseudomonadati</taxon>
        <taxon>Pseudomonadota</taxon>
        <taxon>Betaproteobacteria</taxon>
        <taxon>Burkholderiales</taxon>
        <taxon>Comamonadaceae</taxon>
        <taxon>Ramlibacter</taxon>
    </lineage>
</organism>
<proteinExistence type="predicted"/>
<sequence>MGPRLRRPGLVLLALALVLLAYWLVLFTNWGRPYHGGTYVGVVFVGSVEVLAAAACLEVFRAEAFVPVRALAGALGVPLVLVFLLTLWYLARMYLAM</sequence>
<keyword evidence="3" id="KW-1185">Reference proteome</keyword>
<feature type="transmembrane region" description="Helical" evidence="1">
    <location>
        <begin position="72"/>
        <end position="91"/>
    </location>
</feature>
<keyword evidence="1" id="KW-0812">Transmembrane</keyword>
<keyword evidence="1" id="KW-1133">Transmembrane helix</keyword>
<keyword evidence="1" id="KW-0472">Membrane</keyword>
<feature type="transmembrane region" description="Helical" evidence="1">
    <location>
        <begin position="39"/>
        <end position="60"/>
    </location>
</feature>
<dbReference type="Proteomes" id="UP000806285">
    <property type="component" value="Unassembled WGS sequence"/>
</dbReference>
<evidence type="ECO:0000313" key="2">
    <source>
        <dbReference type="EMBL" id="MBE7368848.1"/>
    </source>
</evidence>
<comment type="caution">
    <text evidence="2">The sequence shown here is derived from an EMBL/GenBank/DDBJ whole genome shotgun (WGS) entry which is preliminary data.</text>
</comment>
<dbReference type="RefSeq" id="WP_193677466.1">
    <property type="nucleotide sequence ID" value="NZ_JADDIV010000004.1"/>
</dbReference>
<name>A0ABR9S5R1_9BURK</name>